<name>Q6R9K4_MAIZE</name>
<dbReference type="InParanoid" id="Q6R9K4"/>
<keyword evidence="1" id="KW-0496">Mitochondrion</keyword>
<dbReference type="AlphaFoldDB" id="Q6R9K4"/>
<dbReference type="EMBL" id="AY506529">
    <property type="protein sequence ID" value="AAR91168.1"/>
    <property type="molecule type" value="Genomic_DNA"/>
</dbReference>
<organism evidence="1 2">
    <name type="scientific">Zea mays</name>
    <name type="common">Maize</name>
    <dbReference type="NCBI Taxonomy" id="4577"/>
    <lineage>
        <taxon>Eukaryota</taxon>
        <taxon>Viridiplantae</taxon>
        <taxon>Streptophyta</taxon>
        <taxon>Embryophyta</taxon>
        <taxon>Tracheophyta</taxon>
        <taxon>Spermatophyta</taxon>
        <taxon>Magnoliopsida</taxon>
        <taxon>Liliopsida</taxon>
        <taxon>Poales</taxon>
        <taxon>Poaceae</taxon>
        <taxon>PACMAD clade</taxon>
        <taxon>Panicoideae</taxon>
        <taxon>Andropogonodae</taxon>
        <taxon>Andropogoneae</taxon>
        <taxon>Tripsacinae</taxon>
        <taxon>Zea</taxon>
    </lineage>
</organism>
<protein>
    <submittedName>
        <fullName evidence="1">Uncharacterized protein orf105-a</fullName>
    </submittedName>
</protein>
<sequence>MQFREKEQCELKKKENREIKRYIDIYSKGMYILFLYISSIYEKSKQSSFLGSPNGLDRFCFCQRNEGLAPSECFSDPEREENKMQLPLPLSFSALLIFPSNAGRA</sequence>
<gene>
    <name evidence="1" type="primary">orf105-a</name>
</gene>
<proteinExistence type="predicted"/>
<dbReference type="RefSeq" id="YP_588304.1">
    <property type="nucleotide sequence ID" value="NC_007982.1"/>
</dbReference>
<evidence type="ECO:0000313" key="1">
    <source>
        <dbReference type="EMBL" id="AAR91168.1"/>
    </source>
</evidence>
<dbReference type="GeneID" id="4055991"/>
<dbReference type="Proteomes" id="UP000007305">
    <property type="component" value="Mitochondrion"/>
</dbReference>
<accession>Q6R9K4</accession>
<keyword evidence="2" id="KW-1185">Reference proteome</keyword>
<reference evidence="1 2" key="1">
    <citation type="journal article" date="2004" name="Plant Physiol.">
        <title>Sequence and comparative analysis of the maize NB mitochondrial genome.</title>
        <authorList>
            <person name="Clifton S.W."/>
            <person name="Minx P."/>
            <person name="Fauron C.M.-R."/>
            <person name="Gibson M."/>
            <person name="Allen J.O."/>
            <person name="Sun H."/>
            <person name="Thompson M."/>
            <person name="Barbazuk W.B."/>
            <person name="Kanuganti S."/>
            <person name="Tayloe C."/>
            <person name="Meyer L."/>
            <person name="Wilson R.K."/>
            <person name="Newton K.J."/>
        </authorList>
    </citation>
    <scope>NUCLEOTIDE SEQUENCE</scope>
    <source>
        <strain evidence="2">cv. B37N</strain>
    </source>
</reference>
<evidence type="ECO:0000313" key="2">
    <source>
        <dbReference type="Proteomes" id="UP000007305"/>
    </source>
</evidence>
<geneLocation type="mitochondrion" evidence="1"/>